<dbReference type="RefSeq" id="XP_003073451.1">
    <property type="nucleotide sequence ID" value="XM_003073405.1"/>
</dbReference>
<name>E0S8N5_ENCIT</name>
<evidence type="ECO:0000256" key="2">
    <source>
        <dbReference type="ARBA" id="ARBA00022741"/>
    </source>
</evidence>
<dbReference type="InterPro" id="IPR050339">
    <property type="entry name" value="CC_SR_Kinase"/>
</dbReference>
<dbReference type="GO" id="GO:0005524">
    <property type="term" value="F:ATP binding"/>
    <property type="evidence" value="ECO:0007669"/>
    <property type="project" value="UniProtKB-KW"/>
</dbReference>
<dbReference type="InterPro" id="IPR011009">
    <property type="entry name" value="Kinase-like_dom_sf"/>
</dbReference>
<dbReference type="PROSITE" id="PS50011">
    <property type="entry name" value="PROTEIN_KINASE_DOM"/>
    <property type="match status" value="1"/>
</dbReference>
<dbReference type="PANTHER" id="PTHR11042:SF190">
    <property type="entry name" value="MITOSIS INHIBITOR PROTEIN KINASE MIK1"/>
    <property type="match status" value="1"/>
</dbReference>
<proteinExistence type="inferred from homology"/>
<dbReference type="AlphaFoldDB" id="E0S8N5"/>
<keyword evidence="1" id="KW-0808">Transferase</keyword>
<dbReference type="KEGG" id="ein:Eint_081590"/>
<evidence type="ECO:0000256" key="4">
    <source>
        <dbReference type="ARBA" id="ARBA00022840"/>
    </source>
</evidence>
<reference evidence="7 8" key="1">
    <citation type="journal article" date="2010" name="Nat. Commun.">
        <title>The complete sequence of the smallest known nuclear genome from the microsporidian Encephalitozoon intestinalis.</title>
        <authorList>
            <person name="Corradi N."/>
            <person name="Pombert J.-F."/>
            <person name="Farinelli L."/>
            <person name="Didier E.S."/>
            <person name="Keeling P.J."/>
        </authorList>
    </citation>
    <scope>NUCLEOTIDE SEQUENCE [LARGE SCALE GENOMIC DNA]</scope>
    <source>
        <strain evidence="7 8">ATCC 50506</strain>
    </source>
</reference>
<dbReference type="SMART" id="SM00220">
    <property type="entry name" value="S_TKc"/>
    <property type="match status" value="1"/>
</dbReference>
<keyword evidence="8" id="KW-1185">Reference proteome</keyword>
<dbReference type="SUPFAM" id="SSF56112">
    <property type="entry name" value="Protein kinase-like (PK-like)"/>
    <property type="match status" value="1"/>
</dbReference>
<gene>
    <name evidence="7" type="ORF">Eint_081590</name>
</gene>
<accession>E0S8N5</accession>
<dbReference type="GO" id="GO:0005737">
    <property type="term" value="C:cytoplasm"/>
    <property type="evidence" value="ECO:0007669"/>
    <property type="project" value="TreeGrafter"/>
</dbReference>
<dbReference type="GeneID" id="9698279"/>
<dbReference type="Gene3D" id="3.30.200.20">
    <property type="entry name" value="Phosphorylase Kinase, domain 1"/>
    <property type="match status" value="1"/>
</dbReference>
<reference evidence="7 8" key="2">
    <citation type="journal article" date="2012" name="Proc. Natl. Acad. Sci. U.S.A.">
        <title>Gain and loss of multiple functionally related, horizontally transferred genes in the reduced genomes of two microsporidian parasites.</title>
        <authorList>
            <person name="Pombert J.-F."/>
            <person name="Selman M."/>
            <person name="Burki F."/>
            <person name="Bardell F.T."/>
            <person name="Farinelli L."/>
            <person name="Solter L.F."/>
            <person name="Whitman D.W."/>
            <person name="Weiss L.M."/>
            <person name="Corradi N."/>
            <person name="Keeling P.J."/>
        </authorList>
    </citation>
    <scope>NUCLEOTIDE SEQUENCE [LARGE SCALE GENOMIC DNA]</scope>
    <source>
        <strain evidence="7 8">ATCC 50506</strain>
    </source>
</reference>
<dbReference type="OrthoDB" id="5337378at2759"/>
<dbReference type="EMBL" id="CP001949">
    <property type="protein sequence ID" value="ADM12091.1"/>
    <property type="molecule type" value="Genomic_DNA"/>
</dbReference>
<evidence type="ECO:0000313" key="8">
    <source>
        <dbReference type="Proteomes" id="UP000002313"/>
    </source>
</evidence>
<comment type="similarity">
    <text evidence="5">Belongs to the protein kinase superfamily. Ser/Thr protein kinase family. GCN2 subfamily.</text>
</comment>
<dbReference type="InterPro" id="IPR000719">
    <property type="entry name" value="Prot_kinase_dom"/>
</dbReference>
<dbReference type="GO" id="GO:0005634">
    <property type="term" value="C:nucleus"/>
    <property type="evidence" value="ECO:0007669"/>
    <property type="project" value="TreeGrafter"/>
</dbReference>
<dbReference type="PANTHER" id="PTHR11042">
    <property type="entry name" value="EUKARYOTIC TRANSLATION INITIATION FACTOR 2-ALPHA KINASE EIF2-ALPHA KINASE -RELATED"/>
    <property type="match status" value="1"/>
</dbReference>
<evidence type="ECO:0000256" key="1">
    <source>
        <dbReference type="ARBA" id="ARBA00022679"/>
    </source>
</evidence>
<keyword evidence="3 7" id="KW-0418">Kinase</keyword>
<dbReference type="Proteomes" id="UP000002313">
    <property type="component" value="Chromosome VIII"/>
</dbReference>
<dbReference type="Pfam" id="PF00069">
    <property type="entry name" value="Pkinase"/>
    <property type="match status" value="1"/>
</dbReference>
<dbReference type="VEuPathDB" id="MicrosporidiaDB:Eint_081590"/>
<evidence type="ECO:0000256" key="3">
    <source>
        <dbReference type="ARBA" id="ARBA00022777"/>
    </source>
</evidence>
<feature type="domain" description="Protein kinase" evidence="6">
    <location>
        <begin position="78"/>
        <end position="363"/>
    </location>
</feature>
<dbReference type="GO" id="GO:0004672">
    <property type="term" value="F:protein kinase activity"/>
    <property type="evidence" value="ECO:0007669"/>
    <property type="project" value="InterPro"/>
</dbReference>
<evidence type="ECO:0000259" key="6">
    <source>
        <dbReference type="PROSITE" id="PS50011"/>
    </source>
</evidence>
<dbReference type="Gene3D" id="1.10.510.10">
    <property type="entry name" value="Transferase(Phosphotransferase) domain 1"/>
    <property type="match status" value="1"/>
</dbReference>
<keyword evidence="2" id="KW-0547">Nucleotide-binding</keyword>
<dbReference type="InterPro" id="IPR008271">
    <property type="entry name" value="Ser/Thr_kinase_AS"/>
</dbReference>
<sequence length="363" mass="42314">MTYLKKIYMLKREREEAMFSSPKTPSKRIPYKDMFIPSMPFVTDVQDSSLTTDDPASCDVFGCTDKDTGSDTGKESTCNFICKTGEGAFYEVFVNQRDGRGEANHHLEEPVMLYKSRKLCVYDTDYTIVKKSKKRISGELDRKNRMREIEMLKGIESEYVVKYYDFWESRGYLFIELEYCNIGTLRDYIHEVYFLRKSKFSPGITKKMMYELASGLEVIHSCGIVHLDLKPENILMKSVISREKCPERCQCMFPTDPGSFVFKISDFNISRYEGEDIDDDGDKRYMAPEVLQDVCTKASDIYSLGLIYLEVIAEIILPKSGDNWMRLRRNDFRGVKLDRVCKLMLDMNYKKRLNAKEVIDMFT</sequence>
<keyword evidence="4" id="KW-0067">ATP-binding</keyword>
<evidence type="ECO:0000313" key="7">
    <source>
        <dbReference type="EMBL" id="ADM12091.1"/>
    </source>
</evidence>
<dbReference type="HOGENOM" id="CLU_000288_25_2_1"/>
<protein>
    <submittedName>
        <fullName evidence="7">Ser/Thr protein kinase</fullName>
    </submittedName>
</protein>
<dbReference type="PROSITE" id="PS00108">
    <property type="entry name" value="PROTEIN_KINASE_ST"/>
    <property type="match status" value="1"/>
</dbReference>
<evidence type="ECO:0000256" key="5">
    <source>
        <dbReference type="ARBA" id="ARBA00037982"/>
    </source>
</evidence>
<organism evidence="7 8">
    <name type="scientific">Encephalitozoon intestinalis (strain ATCC 50506)</name>
    <name type="common">Microsporidian parasite</name>
    <name type="synonym">Septata intestinalis</name>
    <dbReference type="NCBI Taxonomy" id="876142"/>
    <lineage>
        <taxon>Eukaryota</taxon>
        <taxon>Fungi</taxon>
        <taxon>Fungi incertae sedis</taxon>
        <taxon>Microsporidia</taxon>
        <taxon>Unikaryonidae</taxon>
        <taxon>Encephalitozoon</taxon>
    </lineage>
</organism>